<evidence type="ECO:0000313" key="6">
    <source>
        <dbReference type="EMBL" id="GMA84810.1"/>
    </source>
</evidence>
<sequence length="168" mass="17878">MQGGGTDLIFPHHEMSAVQAHGLTGEWPFAHTYVHQAMVGLDGEKMSKSKGNLVLVSRLRAEGVDPMAIRLAILAHHYRTEWSWTAQGLTDAQARLDRWRAALSGNGGPDATEVLRAVRERLADDLDAPGALAAVDQWADAALTLGGDVEGAPGIVGRALDALLGVRV</sequence>
<dbReference type="InterPro" id="IPR014729">
    <property type="entry name" value="Rossmann-like_a/b/a_fold"/>
</dbReference>
<dbReference type="Pfam" id="PF01406">
    <property type="entry name" value="tRNA-synt_1e"/>
    <property type="match status" value="1"/>
</dbReference>
<dbReference type="PANTHER" id="PTHR10890">
    <property type="entry name" value="CYSTEINYL-TRNA SYNTHETASE"/>
    <property type="match status" value="1"/>
</dbReference>
<evidence type="ECO:0000256" key="4">
    <source>
        <dbReference type="ARBA" id="ARBA00022840"/>
    </source>
</evidence>
<comment type="subunit">
    <text evidence="1">Monomer.</text>
</comment>
<dbReference type="PANTHER" id="PTHR10890:SF3">
    <property type="entry name" value="CYSTEINE--TRNA LIGASE, CYTOPLASMIC"/>
    <property type="match status" value="1"/>
</dbReference>
<keyword evidence="7" id="KW-1185">Reference proteome</keyword>
<gene>
    <name evidence="6" type="ORF">GCM10025868_00600</name>
</gene>
<name>A0ABQ6J9F4_9ACTN</name>
<evidence type="ECO:0000256" key="3">
    <source>
        <dbReference type="ARBA" id="ARBA00022741"/>
    </source>
</evidence>
<comment type="caution">
    <text evidence="6">The sequence shown here is derived from an EMBL/GenBank/DDBJ whole genome shotgun (WGS) entry which is preliminary data.</text>
</comment>
<dbReference type="InterPro" id="IPR032678">
    <property type="entry name" value="tRNA-synt_1_cat_dom"/>
</dbReference>
<keyword evidence="3" id="KW-0547">Nucleotide-binding</keyword>
<evidence type="ECO:0000259" key="5">
    <source>
        <dbReference type="Pfam" id="PF01406"/>
    </source>
</evidence>
<keyword evidence="4" id="KW-0067">ATP-binding</keyword>
<dbReference type="Proteomes" id="UP001157017">
    <property type="component" value="Unassembled WGS sequence"/>
</dbReference>
<dbReference type="Gene3D" id="3.40.50.620">
    <property type="entry name" value="HUPs"/>
    <property type="match status" value="1"/>
</dbReference>
<reference evidence="7" key="1">
    <citation type="journal article" date="2019" name="Int. J. Syst. Evol. Microbiol.">
        <title>The Global Catalogue of Microorganisms (GCM) 10K type strain sequencing project: providing services to taxonomists for standard genome sequencing and annotation.</title>
        <authorList>
            <consortium name="The Broad Institute Genomics Platform"/>
            <consortium name="The Broad Institute Genome Sequencing Center for Infectious Disease"/>
            <person name="Wu L."/>
            <person name="Ma J."/>
        </authorList>
    </citation>
    <scope>NUCLEOTIDE SEQUENCE [LARGE SCALE GENOMIC DNA]</scope>
    <source>
        <strain evidence="7">NBRC 108730</strain>
    </source>
</reference>
<evidence type="ECO:0000313" key="7">
    <source>
        <dbReference type="Proteomes" id="UP001157017"/>
    </source>
</evidence>
<proteinExistence type="predicted"/>
<keyword evidence="2" id="KW-0436">Ligase</keyword>
<dbReference type="SUPFAM" id="SSF52374">
    <property type="entry name" value="Nucleotidylyl transferase"/>
    <property type="match status" value="1"/>
</dbReference>
<evidence type="ECO:0000256" key="2">
    <source>
        <dbReference type="ARBA" id="ARBA00022598"/>
    </source>
</evidence>
<accession>A0ABQ6J9F4</accession>
<protein>
    <recommendedName>
        <fullName evidence="5">tRNA synthetases class I catalytic domain-containing protein</fullName>
    </recommendedName>
</protein>
<dbReference type="InterPro" id="IPR024909">
    <property type="entry name" value="Cys-tRNA/MSH_ligase"/>
</dbReference>
<feature type="domain" description="tRNA synthetases class I catalytic" evidence="5">
    <location>
        <begin position="2"/>
        <end position="93"/>
    </location>
</feature>
<evidence type="ECO:0000256" key="1">
    <source>
        <dbReference type="ARBA" id="ARBA00011245"/>
    </source>
</evidence>
<dbReference type="EMBL" id="BSUZ01000001">
    <property type="protein sequence ID" value="GMA84810.1"/>
    <property type="molecule type" value="Genomic_DNA"/>
</dbReference>
<organism evidence="6 7">
    <name type="scientific">Angustibacter aerolatus</name>
    <dbReference type="NCBI Taxonomy" id="1162965"/>
    <lineage>
        <taxon>Bacteria</taxon>
        <taxon>Bacillati</taxon>
        <taxon>Actinomycetota</taxon>
        <taxon>Actinomycetes</taxon>
        <taxon>Kineosporiales</taxon>
        <taxon>Kineosporiaceae</taxon>
    </lineage>
</organism>
<dbReference type="Gene3D" id="1.20.120.640">
    <property type="entry name" value="Anticodon-binding domain of a subclass of class I aminoacyl-tRNA synthetases"/>
    <property type="match status" value="1"/>
</dbReference>